<name>A0A3S3U6R5_9BACT</name>
<evidence type="ECO:0000313" key="2">
    <source>
        <dbReference type="EMBL" id="RWX43422.1"/>
    </source>
</evidence>
<dbReference type="SUPFAM" id="SSF53098">
    <property type="entry name" value="Ribonuclease H-like"/>
    <property type="match status" value="1"/>
</dbReference>
<dbReference type="GO" id="GO:0004519">
    <property type="term" value="F:endonuclease activity"/>
    <property type="evidence" value="ECO:0007669"/>
    <property type="project" value="UniProtKB-KW"/>
</dbReference>
<dbReference type="InterPro" id="IPR038721">
    <property type="entry name" value="IS701-like_DDE_dom"/>
</dbReference>
<sequence>MEIFPELLLIYFDSMRPCFSRYSAPLFEGYAFGILLCNGRKCMKRIAGLCWFVDRHLNSFERFLADHQWSSSELTKCWYRLLIKRLSKLGISTSQKVFAIDTTLVQKVKGRMLGVQKWSAHPGDNKAEKRIIGHHWAILGLLVRFGDRYLCFGLFTRLISGKLNPAEMIVDANGACQIATFWDSIHAMIWQTLTLTETSITVVCDAYFSKKGFLNPIGYHNESSANKVTVITRMRWDAVCRELEPPEYKGKGRPSTQGRESTVRSLLKTEPLQKWKVWLYGKEHELNGVSVVRKIRNVHNPVKLVIVDNHTSKPIIFLCSDVHQEEEHIIELYGARFSIEFLIREMKSEMGFSQYQCYSTIAFMRFAQLCTIITSMWKLFHIETYPQQQEIRFSSLRTSMKRRSIRTAFSRSLPDDAEFKKLEPLMETVLRNAA</sequence>
<dbReference type="Proteomes" id="UP000287853">
    <property type="component" value="Unassembled WGS sequence"/>
</dbReference>
<accession>A0A3S3U6R5</accession>
<protein>
    <submittedName>
        <fullName evidence="2">DDE superfamily endonuclease</fullName>
    </submittedName>
</protein>
<keyword evidence="2" id="KW-0540">Nuclease</keyword>
<dbReference type="EMBL" id="MTKO01000120">
    <property type="protein sequence ID" value="RWX43422.1"/>
    <property type="molecule type" value="Genomic_DNA"/>
</dbReference>
<organism evidence="2 3">
    <name type="scientific">Candidatus Electrothrix aarhusensis</name>
    <dbReference type="NCBI Taxonomy" id="1859131"/>
    <lineage>
        <taxon>Bacteria</taxon>
        <taxon>Pseudomonadati</taxon>
        <taxon>Thermodesulfobacteriota</taxon>
        <taxon>Desulfobulbia</taxon>
        <taxon>Desulfobulbales</taxon>
        <taxon>Desulfobulbaceae</taxon>
        <taxon>Candidatus Electrothrix</taxon>
    </lineage>
</organism>
<keyword evidence="3" id="KW-1185">Reference proteome</keyword>
<keyword evidence="2" id="KW-0255">Endonuclease</keyword>
<dbReference type="Pfam" id="PF13546">
    <property type="entry name" value="DDE_5"/>
    <property type="match status" value="1"/>
</dbReference>
<reference evidence="2 3" key="1">
    <citation type="submission" date="2017-01" db="EMBL/GenBank/DDBJ databases">
        <title>The cable genome- insights into the physiology and evolution of filamentous bacteria capable of sulfide oxidation via long distance electron transfer.</title>
        <authorList>
            <person name="Schreiber L."/>
            <person name="Bjerg J.T."/>
            <person name="Boggild A."/>
            <person name="Van De Vossenberg J."/>
            <person name="Meysman F."/>
            <person name="Nielsen L.P."/>
            <person name="Schramm A."/>
            <person name="Kjeldsen K.U."/>
        </authorList>
    </citation>
    <scope>NUCLEOTIDE SEQUENCE [LARGE SCALE GENOMIC DNA]</scope>
    <source>
        <strain evidence="2">MCF</strain>
    </source>
</reference>
<comment type="caution">
    <text evidence="2">The sequence shown here is derived from an EMBL/GenBank/DDBJ whole genome shotgun (WGS) entry which is preliminary data.</text>
</comment>
<feature type="domain" description="Transposase IS701-like DDE" evidence="1">
    <location>
        <begin position="17"/>
        <end position="261"/>
    </location>
</feature>
<proteinExistence type="predicted"/>
<dbReference type="InterPro" id="IPR012337">
    <property type="entry name" value="RNaseH-like_sf"/>
</dbReference>
<gene>
    <name evidence="2" type="ORF">H206_02454</name>
</gene>
<evidence type="ECO:0000259" key="1">
    <source>
        <dbReference type="Pfam" id="PF13546"/>
    </source>
</evidence>
<keyword evidence="2" id="KW-0378">Hydrolase</keyword>
<evidence type="ECO:0000313" key="3">
    <source>
        <dbReference type="Proteomes" id="UP000287853"/>
    </source>
</evidence>
<dbReference type="AlphaFoldDB" id="A0A3S3U6R5"/>